<organism evidence="4 5">
    <name type="scientific">Amycolatopsis rubida</name>
    <dbReference type="NCBI Taxonomy" id="112413"/>
    <lineage>
        <taxon>Bacteria</taxon>
        <taxon>Bacillati</taxon>
        <taxon>Actinomycetota</taxon>
        <taxon>Actinomycetes</taxon>
        <taxon>Pseudonocardiales</taxon>
        <taxon>Pseudonocardiaceae</taxon>
        <taxon>Amycolatopsis</taxon>
    </lineage>
</organism>
<dbReference type="STRING" id="112413.SAMN05421854_102629"/>
<dbReference type="PROSITE" id="PS50937">
    <property type="entry name" value="HTH_MERR_2"/>
    <property type="match status" value="1"/>
</dbReference>
<dbReference type="CDD" id="cd01282">
    <property type="entry name" value="HTH_MerR-like_sg3"/>
    <property type="match status" value="1"/>
</dbReference>
<keyword evidence="1 4" id="KW-0238">DNA-binding</keyword>
<dbReference type="OrthoDB" id="3824912at2"/>
<evidence type="ECO:0000313" key="6">
    <source>
        <dbReference type="Proteomes" id="UP000470404"/>
    </source>
</evidence>
<dbReference type="Gene3D" id="1.10.1660.10">
    <property type="match status" value="1"/>
</dbReference>
<dbReference type="Pfam" id="PF13411">
    <property type="entry name" value="MerR_1"/>
    <property type="match status" value="1"/>
</dbReference>
<dbReference type="EMBL" id="FOWC01000002">
    <property type="protein sequence ID" value="SFO63019.1"/>
    <property type="molecule type" value="Genomic_DNA"/>
</dbReference>
<sequence>MLIGELAQRTGVAPRLLRYYGEQGLLTSTRNTSGYRVYDEKAVVRVCQIRKLLAAGLTTEMIAGMLDCASGPAAHLDLCPDLVRRLRGELAEVDRRIGDLAQRREVLSGYLGQA</sequence>
<dbReference type="EMBL" id="JAAGNC010000089">
    <property type="protein sequence ID" value="NEC57435.1"/>
    <property type="molecule type" value="Genomic_DNA"/>
</dbReference>
<evidence type="ECO:0000313" key="3">
    <source>
        <dbReference type="EMBL" id="NEC57435.1"/>
    </source>
</evidence>
<evidence type="ECO:0000259" key="2">
    <source>
        <dbReference type="PROSITE" id="PS50937"/>
    </source>
</evidence>
<proteinExistence type="predicted"/>
<evidence type="ECO:0000313" key="5">
    <source>
        <dbReference type="Proteomes" id="UP000199137"/>
    </source>
</evidence>
<dbReference type="SUPFAM" id="SSF46955">
    <property type="entry name" value="Putative DNA-binding domain"/>
    <property type="match status" value="1"/>
</dbReference>
<dbReference type="PRINTS" id="PR00040">
    <property type="entry name" value="HTHMERR"/>
</dbReference>
<dbReference type="Proteomes" id="UP000470404">
    <property type="component" value="Unassembled WGS sequence"/>
</dbReference>
<dbReference type="GO" id="GO:0003677">
    <property type="term" value="F:DNA binding"/>
    <property type="evidence" value="ECO:0007669"/>
    <property type="project" value="UniProtKB-KW"/>
</dbReference>
<keyword evidence="6" id="KW-1185">Reference proteome</keyword>
<dbReference type="RefSeq" id="WP_067576341.1">
    <property type="nucleotide sequence ID" value="NZ_FOWC01000002.1"/>
</dbReference>
<dbReference type="PANTHER" id="PTHR30204">
    <property type="entry name" value="REDOX-CYCLING DRUG-SENSING TRANSCRIPTIONAL ACTIVATOR SOXR"/>
    <property type="match status" value="1"/>
</dbReference>
<dbReference type="GO" id="GO:0003700">
    <property type="term" value="F:DNA-binding transcription factor activity"/>
    <property type="evidence" value="ECO:0007669"/>
    <property type="project" value="InterPro"/>
</dbReference>
<reference evidence="3 6" key="2">
    <citation type="submission" date="2020-01" db="EMBL/GenBank/DDBJ databases">
        <title>Insect and environment-associated Actinomycetes.</title>
        <authorList>
            <person name="Currrie C."/>
            <person name="Chevrette M."/>
            <person name="Carlson C."/>
            <person name="Stubbendieck R."/>
            <person name="Wendt-Pienkowski E."/>
        </authorList>
    </citation>
    <scope>NUCLEOTIDE SEQUENCE [LARGE SCALE GENOMIC DNA]</scope>
    <source>
        <strain evidence="3 6">SID8386</strain>
    </source>
</reference>
<gene>
    <name evidence="3" type="ORF">G3I59_17985</name>
    <name evidence="4" type="ORF">SAMN05421854_102629</name>
</gene>
<dbReference type="InterPro" id="IPR047057">
    <property type="entry name" value="MerR_fam"/>
</dbReference>
<dbReference type="AlphaFoldDB" id="A0A1I5IRL4"/>
<evidence type="ECO:0000313" key="4">
    <source>
        <dbReference type="EMBL" id="SFO63019.1"/>
    </source>
</evidence>
<accession>A0A1I5IRL4</accession>
<dbReference type="InterPro" id="IPR009061">
    <property type="entry name" value="DNA-bd_dom_put_sf"/>
</dbReference>
<protein>
    <submittedName>
        <fullName evidence="4">DNA-binding transcriptional regulator, MerR family</fullName>
    </submittedName>
    <submittedName>
        <fullName evidence="3">MerR family transcriptional regulator</fullName>
    </submittedName>
</protein>
<name>A0A1I5IRL4_9PSEU</name>
<dbReference type="Proteomes" id="UP000199137">
    <property type="component" value="Unassembled WGS sequence"/>
</dbReference>
<evidence type="ECO:0000256" key="1">
    <source>
        <dbReference type="ARBA" id="ARBA00023125"/>
    </source>
</evidence>
<dbReference type="InterPro" id="IPR000551">
    <property type="entry name" value="MerR-type_HTH_dom"/>
</dbReference>
<dbReference type="SMART" id="SM00422">
    <property type="entry name" value="HTH_MERR"/>
    <property type="match status" value="1"/>
</dbReference>
<feature type="domain" description="HTH merR-type" evidence="2">
    <location>
        <begin position="1"/>
        <end position="68"/>
    </location>
</feature>
<dbReference type="PANTHER" id="PTHR30204:SF93">
    <property type="entry name" value="HTH MERR-TYPE DOMAIN-CONTAINING PROTEIN"/>
    <property type="match status" value="1"/>
</dbReference>
<reference evidence="4 5" key="1">
    <citation type="submission" date="2016-10" db="EMBL/GenBank/DDBJ databases">
        <authorList>
            <person name="de Groot N.N."/>
        </authorList>
    </citation>
    <scope>NUCLEOTIDE SEQUENCE [LARGE SCALE GENOMIC DNA]</scope>
    <source>
        <strain evidence="4 5">DSM 44637</strain>
    </source>
</reference>